<dbReference type="Proteomes" id="UP001500051">
    <property type="component" value="Unassembled WGS sequence"/>
</dbReference>
<organism evidence="1 2">
    <name type="scientific">Microlunatus aurantiacus</name>
    <dbReference type="NCBI Taxonomy" id="446786"/>
    <lineage>
        <taxon>Bacteria</taxon>
        <taxon>Bacillati</taxon>
        <taxon>Actinomycetota</taxon>
        <taxon>Actinomycetes</taxon>
        <taxon>Propionibacteriales</taxon>
        <taxon>Propionibacteriaceae</taxon>
        <taxon>Microlunatus</taxon>
    </lineage>
</organism>
<evidence type="ECO:0000313" key="1">
    <source>
        <dbReference type="EMBL" id="GAA3701953.1"/>
    </source>
</evidence>
<evidence type="ECO:0008006" key="3">
    <source>
        <dbReference type="Google" id="ProtNLM"/>
    </source>
</evidence>
<reference evidence="2" key="1">
    <citation type="journal article" date="2019" name="Int. J. Syst. Evol. Microbiol.">
        <title>The Global Catalogue of Microorganisms (GCM) 10K type strain sequencing project: providing services to taxonomists for standard genome sequencing and annotation.</title>
        <authorList>
            <consortium name="The Broad Institute Genomics Platform"/>
            <consortium name="The Broad Institute Genome Sequencing Center for Infectious Disease"/>
            <person name="Wu L."/>
            <person name="Ma J."/>
        </authorList>
    </citation>
    <scope>NUCLEOTIDE SEQUENCE [LARGE SCALE GENOMIC DNA]</scope>
    <source>
        <strain evidence="2">JCM 16548</strain>
    </source>
</reference>
<sequence length="308" mass="34085">MDRILLTDDLGRQGYHGTEIAAMVRHGDLVRLRRGAYLPGPAPSTPVDLREQHRRLIHATLGQSGDGNVVSHMSAGVLHGLPICSDQLDRVQVIRDRAGGGRSRRHVVVRGMPLTAGDVEVVDGLPTTTLARTVVDLACQLPMRQSVPVGDAALRMTARTAPERDLRSELAEVLDRATRRPGVPTARRAVAFFDPRSESPGESYSRVVMHERGLPPPQLQHEIVDDFGLLVARCDFAWPELRTVGEFDGLVKYTGQFGANTSEVLIAEKRREDAIRLYGWQVARWVWSDLRRPAVFAATLNRSFALAR</sequence>
<gene>
    <name evidence="1" type="ORF">GCM10022204_18570</name>
</gene>
<protein>
    <recommendedName>
        <fullName evidence="3">Transcriptional regulator, AbiEi antitoxin, Type IV TA system</fullName>
    </recommendedName>
</protein>
<proteinExistence type="predicted"/>
<name>A0ABP7D7Y3_9ACTN</name>
<comment type="caution">
    <text evidence="1">The sequence shown here is derived from an EMBL/GenBank/DDBJ whole genome shotgun (WGS) entry which is preliminary data.</text>
</comment>
<keyword evidence="2" id="KW-1185">Reference proteome</keyword>
<accession>A0ABP7D7Y3</accession>
<dbReference type="EMBL" id="BAAAYX010000004">
    <property type="protein sequence ID" value="GAA3701953.1"/>
    <property type="molecule type" value="Genomic_DNA"/>
</dbReference>
<evidence type="ECO:0000313" key="2">
    <source>
        <dbReference type="Proteomes" id="UP001500051"/>
    </source>
</evidence>
<dbReference type="RefSeq" id="WP_344812042.1">
    <property type="nucleotide sequence ID" value="NZ_BAAAYX010000004.1"/>
</dbReference>